<gene>
    <name evidence="2" type="ORF">IR135_04095</name>
</gene>
<proteinExistence type="inferred from homology"/>
<name>A0ABR9XXY4_9STAP</name>
<sequence>MKLIKKEALYVGNGERMTIDLAEFQKNPENAFKTAEKEQSVVHVIDGDKTAGVLMSKAQYEFARDEIESLYDVIDALTVNESLANSDEKTFSIDDAAYEKIKELQLDEERE</sequence>
<evidence type="ECO:0000313" key="3">
    <source>
        <dbReference type="Proteomes" id="UP000647980"/>
    </source>
</evidence>
<dbReference type="SUPFAM" id="SSF143120">
    <property type="entry name" value="YefM-like"/>
    <property type="match status" value="1"/>
</dbReference>
<dbReference type="InterPro" id="IPR036165">
    <property type="entry name" value="YefM-like_sf"/>
</dbReference>
<dbReference type="EMBL" id="JADGLW010000002">
    <property type="protein sequence ID" value="MBF0753443.1"/>
    <property type="molecule type" value="Genomic_DNA"/>
</dbReference>
<reference evidence="2 3" key="1">
    <citation type="submission" date="2020-10" db="EMBL/GenBank/DDBJ databases">
        <title>Mouse Oral microbiota.</title>
        <authorList>
            <person name="Joseph S."/>
            <person name="Aduse-Opoku J."/>
        </authorList>
    </citation>
    <scope>NUCLEOTIDE SEQUENCE [LARGE SCALE GENOMIC DNA]</scope>
    <source>
        <strain evidence="2 3">19428wE5_W307</strain>
    </source>
</reference>
<evidence type="ECO:0000313" key="2">
    <source>
        <dbReference type="EMBL" id="MBF0753443.1"/>
    </source>
</evidence>
<dbReference type="Proteomes" id="UP000647980">
    <property type="component" value="Unassembled WGS sequence"/>
</dbReference>
<dbReference type="RefSeq" id="WP_135096940.1">
    <property type="nucleotide sequence ID" value="NZ_JADGLW010000002.1"/>
</dbReference>
<protein>
    <recommendedName>
        <fullName evidence="4">Type II toxin-antitoxin system Phd/YefM family antitoxin</fullName>
    </recommendedName>
</protein>
<comment type="similarity">
    <text evidence="1">Belongs to the phD/YefM antitoxin family.</text>
</comment>
<keyword evidence="3" id="KW-1185">Reference proteome</keyword>
<accession>A0ABR9XXY4</accession>
<evidence type="ECO:0008006" key="4">
    <source>
        <dbReference type="Google" id="ProtNLM"/>
    </source>
</evidence>
<comment type="caution">
    <text evidence="2">The sequence shown here is derived from an EMBL/GenBank/DDBJ whole genome shotgun (WGS) entry which is preliminary data.</text>
</comment>
<organism evidence="2 3">
    <name type="scientific">Jeotgalicoccus nanhaiensis</name>
    <dbReference type="NCBI Taxonomy" id="568603"/>
    <lineage>
        <taxon>Bacteria</taxon>
        <taxon>Bacillati</taxon>
        <taxon>Bacillota</taxon>
        <taxon>Bacilli</taxon>
        <taxon>Bacillales</taxon>
        <taxon>Staphylococcaceae</taxon>
        <taxon>Jeotgalicoccus</taxon>
    </lineage>
</organism>
<evidence type="ECO:0000256" key="1">
    <source>
        <dbReference type="ARBA" id="ARBA00009981"/>
    </source>
</evidence>